<feature type="domain" description="ABC transporter" evidence="10">
    <location>
        <begin position="340"/>
        <end position="573"/>
    </location>
</feature>
<evidence type="ECO:0000256" key="8">
    <source>
        <dbReference type="ARBA" id="ARBA00023136"/>
    </source>
</evidence>
<keyword evidence="2" id="KW-0813">Transport</keyword>
<dbReference type="InterPro" id="IPR027417">
    <property type="entry name" value="P-loop_NTPase"/>
</dbReference>
<feature type="transmembrane region" description="Helical" evidence="9">
    <location>
        <begin position="20"/>
        <end position="38"/>
    </location>
</feature>
<keyword evidence="7 9" id="KW-1133">Transmembrane helix</keyword>
<dbReference type="Pfam" id="PF00005">
    <property type="entry name" value="ABC_tran"/>
    <property type="match status" value="1"/>
</dbReference>
<dbReference type="InterPro" id="IPR011527">
    <property type="entry name" value="ABC1_TM_dom"/>
</dbReference>
<reference evidence="12" key="1">
    <citation type="submission" date="2021-09" db="EMBL/GenBank/DDBJ databases">
        <title>Genome analysis of Fictibacillus sp. KIGAM418 isolated from marine sediment.</title>
        <authorList>
            <person name="Seo M.-J."/>
            <person name="Cho E.-S."/>
            <person name="Hwang C.Y."/>
        </authorList>
    </citation>
    <scope>NUCLEOTIDE SEQUENCE</scope>
    <source>
        <strain evidence="12">KIGAM418</strain>
    </source>
</reference>
<keyword evidence="8 9" id="KW-0472">Membrane</keyword>
<organism evidence="12 13">
    <name type="scientific">Fictibacillus marinisediminis</name>
    <dbReference type="NCBI Taxonomy" id="2878389"/>
    <lineage>
        <taxon>Bacteria</taxon>
        <taxon>Bacillati</taxon>
        <taxon>Bacillota</taxon>
        <taxon>Bacilli</taxon>
        <taxon>Bacillales</taxon>
        <taxon>Fictibacillaceae</taxon>
        <taxon>Fictibacillus</taxon>
    </lineage>
</organism>
<dbReference type="PROSITE" id="PS50929">
    <property type="entry name" value="ABC_TM1F"/>
    <property type="match status" value="1"/>
</dbReference>
<evidence type="ECO:0000256" key="1">
    <source>
        <dbReference type="ARBA" id="ARBA00004651"/>
    </source>
</evidence>
<feature type="transmembrane region" description="Helical" evidence="9">
    <location>
        <begin position="164"/>
        <end position="181"/>
    </location>
</feature>
<dbReference type="GO" id="GO:0005524">
    <property type="term" value="F:ATP binding"/>
    <property type="evidence" value="ECO:0007669"/>
    <property type="project" value="UniProtKB-KW"/>
</dbReference>
<feature type="transmembrane region" description="Helical" evidence="9">
    <location>
        <begin position="59"/>
        <end position="83"/>
    </location>
</feature>
<keyword evidence="6 12" id="KW-0067">ATP-binding</keyword>
<comment type="subcellular location">
    <subcellularLocation>
        <location evidence="1">Cell membrane</location>
        <topology evidence="1">Multi-pass membrane protein</topology>
    </subcellularLocation>
</comment>
<evidence type="ECO:0000256" key="6">
    <source>
        <dbReference type="ARBA" id="ARBA00022840"/>
    </source>
</evidence>
<dbReference type="EMBL" id="JAIWJX010000002">
    <property type="protein sequence ID" value="MCK6255643.1"/>
    <property type="molecule type" value="Genomic_DNA"/>
</dbReference>
<dbReference type="InterPro" id="IPR017871">
    <property type="entry name" value="ABC_transporter-like_CS"/>
</dbReference>
<dbReference type="SMART" id="SM00382">
    <property type="entry name" value="AAA"/>
    <property type="match status" value="1"/>
</dbReference>
<evidence type="ECO:0000256" key="7">
    <source>
        <dbReference type="ARBA" id="ARBA00022989"/>
    </source>
</evidence>
<protein>
    <submittedName>
        <fullName evidence="12">ABC transporter ATP-binding protein/permease</fullName>
    </submittedName>
</protein>
<feature type="transmembrane region" description="Helical" evidence="9">
    <location>
        <begin position="140"/>
        <end position="158"/>
    </location>
</feature>
<dbReference type="Gene3D" id="1.20.1560.10">
    <property type="entry name" value="ABC transporter type 1, transmembrane domain"/>
    <property type="match status" value="1"/>
</dbReference>
<feature type="transmembrane region" description="Helical" evidence="9">
    <location>
        <begin position="279"/>
        <end position="303"/>
    </location>
</feature>
<dbReference type="InterPro" id="IPR003439">
    <property type="entry name" value="ABC_transporter-like_ATP-bd"/>
</dbReference>
<keyword evidence="4 9" id="KW-0812">Transmembrane</keyword>
<dbReference type="PANTHER" id="PTHR43394:SF1">
    <property type="entry name" value="ATP-BINDING CASSETTE SUB-FAMILY B MEMBER 10, MITOCHONDRIAL"/>
    <property type="match status" value="1"/>
</dbReference>
<dbReference type="Gene3D" id="3.40.50.300">
    <property type="entry name" value="P-loop containing nucleotide triphosphate hydrolases"/>
    <property type="match status" value="1"/>
</dbReference>
<evidence type="ECO:0000313" key="12">
    <source>
        <dbReference type="EMBL" id="MCK6255643.1"/>
    </source>
</evidence>
<dbReference type="GO" id="GO:0015421">
    <property type="term" value="F:ABC-type oligopeptide transporter activity"/>
    <property type="evidence" value="ECO:0007669"/>
    <property type="project" value="TreeGrafter"/>
</dbReference>
<dbReference type="CDD" id="cd18548">
    <property type="entry name" value="ABC_6TM_Tm287_like"/>
    <property type="match status" value="1"/>
</dbReference>
<sequence>MALEDDAVLNVLSILKPYRLQIAVALFLMLVELAVELLQPLLIAKIIDNGILKKDLEVVMVWGGVMVGISLCAFAAGVTNSFYASHVSQNYGYDLRKHLFTKIQAFSFANFNRFPTTSLITRMTNDVTQMQNTVFMSLRVMLRAPLMIIGGLVMSFVVDARLAIFIAVAIPILFVFLMWVLKKGGVLFKSVQENLDKVNGVMRENLSGIRIIKAFLRSRHEVKRFTEANSKLRNNTAFALRLMESTNPILLLVMNIAILCILWFGSVQVNTGDAQVGDLVAIINYSTRITSTFSIFSWIIMAFSRAKASGNRISDVLNTEVDLVDHEDSEIIRPDFKGEIEFQKVSFHYPGTEKQVLEHISFKAEPGQTVAVMGATGSGKSSLFQLIPRLYDVDEGKILIDGMDISRIKLEHLRSAIGLVSQEALLFTGTVKENIAWGKENATEEEIRAAAENSQIAETIASLPKQYETKLGQKGVNLSGGQKQRLSIARALVRKPKILLLDDSTSALDLKTEGKLLGALRNYPSTILIITQKIATAMEADKILLIENGKLLMEGKHEDLLLRSSLYQQIFESQFGEESLKHAQGFE</sequence>
<dbReference type="RefSeq" id="WP_248251444.1">
    <property type="nucleotide sequence ID" value="NZ_JAIWJX010000002.1"/>
</dbReference>
<name>A0A9X2BFM2_9BACL</name>
<dbReference type="Proteomes" id="UP001139011">
    <property type="component" value="Unassembled WGS sequence"/>
</dbReference>
<evidence type="ECO:0000256" key="2">
    <source>
        <dbReference type="ARBA" id="ARBA00022448"/>
    </source>
</evidence>
<dbReference type="PROSITE" id="PS00211">
    <property type="entry name" value="ABC_TRANSPORTER_1"/>
    <property type="match status" value="1"/>
</dbReference>
<evidence type="ECO:0000259" key="11">
    <source>
        <dbReference type="PROSITE" id="PS50929"/>
    </source>
</evidence>
<evidence type="ECO:0000256" key="4">
    <source>
        <dbReference type="ARBA" id="ARBA00022692"/>
    </source>
</evidence>
<proteinExistence type="predicted"/>
<feature type="domain" description="ABC transmembrane type-1" evidence="11">
    <location>
        <begin position="23"/>
        <end position="305"/>
    </location>
</feature>
<comment type="caution">
    <text evidence="12">The sequence shown here is derived from an EMBL/GenBank/DDBJ whole genome shotgun (WGS) entry which is preliminary data.</text>
</comment>
<dbReference type="FunFam" id="3.40.50.300:FF:000221">
    <property type="entry name" value="Multidrug ABC transporter ATP-binding protein"/>
    <property type="match status" value="1"/>
</dbReference>
<evidence type="ECO:0000256" key="3">
    <source>
        <dbReference type="ARBA" id="ARBA00022475"/>
    </source>
</evidence>
<accession>A0A9X2BFM2</accession>
<dbReference type="InterPro" id="IPR036640">
    <property type="entry name" value="ABC1_TM_sf"/>
</dbReference>
<dbReference type="FunFam" id="1.20.1560.10:FF:000040">
    <property type="entry name" value="Multidrug ABC transporter ATP-binding protein"/>
    <property type="match status" value="1"/>
</dbReference>
<dbReference type="PANTHER" id="PTHR43394">
    <property type="entry name" value="ATP-DEPENDENT PERMEASE MDL1, MITOCHONDRIAL"/>
    <property type="match status" value="1"/>
</dbReference>
<evidence type="ECO:0000256" key="5">
    <source>
        <dbReference type="ARBA" id="ARBA00022741"/>
    </source>
</evidence>
<feature type="transmembrane region" description="Helical" evidence="9">
    <location>
        <begin position="249"/>
        <end position="267"/>
    </location>
</feature>
<keyword evidence="5" id="KW-0547">Nucleotide-binding</keyword>
<dbReference type="Pfam" id="PF00664">
    <property type="entry name" value="ABC_membrane"/>
    <property type="match status" value="1"/>
</dbReference>
<dbReference type="AlphaFoldDB" id="A0A9X2BFM2"/>
<dbReference type="SUPFAM" id="SSF52540">
    <property type="entry name" value="P-loop containing nucleoside triphosphate hydrolases"/>
    <property type="match status" value="1"/>
</dbReference>
<evidence type="ECO:0000259" key="10">
    <source>
        <dbReference type="PROSITE" id="PS50893"/>
    </source>
</evidence>
<keyword evidence="13" id="KW-1185">Reference proteome</keyword>
<keyword evidence="3" id="KW-1003">Cell membrane</keyword>
<dbReference type="GO" id="GO:0005886">
    <property type="term" value="C:plasma membrane"/>
    <property type="evidence" value="ECO:0007669"/>
    <property type="project" value="UniProtKB-SubCell"/>
</dbReference>
<dbReference type="PROSITE" id="PS50893">
    <property type="entry name" value="ABC_TRANSPORTER_2"/>
    <property type="match status" value="1"/>
</dbReference>
<gene>
    <name evidence="12" type="ORF">LCY76_03265</name>
</gene>
<evidence type="ECO:0000256" key="9">
    <source>
        <dbReference type="SAM" id="Phobius"/>
    </source>
</evidence>
<dbReference type="SUPFAM" id="SSF90123">
    <property type="entry name" value="ABC transporter transmembrane region"/>
    <property type="match status" value="1"/>
</dbReference>
<evidence type="ECO:0000313" key="13">
    <source>
        <dbReference type="Proteomes" id="UP001139011"/>
    </source>
</evidence>
<dbReference type="GO" id="GO:0016887">
    <property type="term" value="F:ATP hydrolysis activity"/>
    <property type="evidence" value="ECO:0007669"/>
    <property type="project" value="InterPro"/>
</dbReference>
<dbReference type="InterPro" id="IPR003593">
    <property type="entry name" value="AAA+_ATPase"/>
</dbReference>
<dbReference type="InterPro" id="IPR039421">
    <property type="entry name" value="Type_1_exporter"/>
</dbReference>